<dbReference type="InterPro" id="IPR039261">
    <property type="entry name" value="FNR_nucleotide-bd"/>
</dbReference>
<dbReference type="CDD" id="cd06199">
    <property type="entry name" value="SiR"/>
    <property type="match status" value="1"/>
</dbReference>
<organism evidence="15 16">
    <name type="scientific">Snodgrassella alvi SCGC AB-598-J21</name>
    <dbReference type="NCBI Taxonomy" id="1385367"/>
    <lineage>
        <taxon>Bacteria</taxon>
        <taxon>Pseudomonadati</taxon>
        <taxon>Pseudomonadota</taxon>
        <taxon>Betaproteobacteria</taxon>
        <taxon>Neisseriales</taxon>
        <taxon>Neisseriaceae</taxon>
        <taxon>Snodgrassella</taxon>
    </lineage>
</organism>
<dbReference type="UniPathway" id="UPA00140">
    <property type="reaction ID" value="UER00207"/>
</dbReference>
<keyword evidence="5 11" id="KW-0274">FAD</keyword>
<evidence type="ECO:0000313" key="15">
    <source>
        <dbReference type="EMBL" id="KEQ00485.1"/>
    </source>
</evidence>
<dbReference type="PROSITE" id="PS51384">
    <property type="entry name" value="FAD_FR"/>
    <property type="match status" value="1"/>
</dbReference>
<dbReference type="InterPro" id="IPR017938">
    <property type="entry name" value="Riboflavin_synthase-like_b-brl"/>
</dbReference>
<name>A0A074VDC2_9NEIS</name>
<comment type="caution">
    <text evidence="15">The sequence shown here is derived from an EMBL/GenBank/DDBJ whole genome shotgun (WGS) entry which is preliminary data.</text>
</comment>
<dbReference type="NCBIfam" id="TIGR01931">
    <property type="entry name" value="cysJ"/>
    <property type="match status" value="1"/>
</dbReference>
<dbReference type="PRINTS" id="PR00371">
    <property type="entry name" value="FPNCR"/>
</dbReference>
<keyword evidence="7 11" id="KW-0249">Electron transport</keyword>
<dbReference type="Pfam" id="PF00258">
    <property type="entry name" value="Flavodoxin_1"/>
    <property type="match status" value="1"/>
</dbReference>
<comment type="cofactor">
    <cofactor evidence="11 12">
        <name>FMN</name>
        <dbReference type="ChEBI" id="CHEBI:58210"/>
    </cofactor>
    <text evidence="11 12">Binds 1 FMN per subunit.</text>
</comment>
<evidence type="ECO:0000256" key="12">
    <source>
        <dbReference type="PIRSR" id="PIRSR000207-1"/>
    </source>
</evidence>
<dbReference type="GO" id="GO:0004783">
    <property type="term" value="F:sulfite reductase (NADPH) activity"/>
    <property type="evidence" value="ECO:0007669"/>
    <property type="project" value="UniProtKB-EC"/>
</dbReference>
<feature type="binding site" evidence="12">
    <location>
        <position position="351"/>
    </location>
    <ligand>
        <name>FAD</name>
        <dbReference type="ChEBI" id="CHEBI:57692"/>
    </ligand>
</feature>
<dbReference type="InterPro" id="IPR003097">
    <property type="entry name" value="CysJ-like_FAD-binding"/>
</dbReference>
<dbReference type="FunFam" id="3.40.50.80:FF:000001">
    <property type="entry name" value="NADPH--cytochrome P450 reductase 1"/>
    <property type="match status" value="1"/>
</dbReference>
<evidence type="ECO:0000256" key="6">
    <source>
        <dbReference type="ARBA" id="ARBA00022857"/>
    </source>
</evidence>
<keyword evidence="1 11" id="KW-0813">Transport</keyword>
<feature type="binding site" evidence="12">
    <location>
        <begin position="514"/>
        <end position="515"/>
    </location>
    <ligand>
        <name>NADP(+)</name>
        <dbReference type="ChEBI" id="CHEBI:58349"/>
    </ligand>
</feature>
<feature type="binding site" evidence="12">
    <location>
        <begin position="63"/>
        <end position="68"/>
    </location>
    <ligand>
        <name>FMN</name>
        <dbReference type="ChEBI" id="CHEBI:58210"/>
    </ligand>
</feature>
<evidence type="ECO:0000259" key="14">
    <source>
        <dbReference type="PROSITE" id="PS51384"/>
    </source>
</evidence>
<dbReference type="GO" id="GO:0010181">
    <property type="term" value="F:FMN binding"/>
    <property type="evidence" value="ECO:0007669"/>
    <property type="project" value="InterPro"/>
</dbReference>
<keyword evidence="9 11" id="KW-0198">Cysteine biosynthesis</keyword>
<dbReference type="Pfam" id="PF00667">
    <property type="entry name" value="FAD_binding_1"/>
    <property type="match status" value="1"/>
</dbReference>
<feature type="binding site" evidence="12">
    <location>
        <begin position="381"/>
        <end position="384"/>
    </location>
    <ligand>
        <name>FAD</name>
        <dbReference type="ChEBI" id="CHEBI:57692"/>
    </ligand>
</feature>
<feature type="binding site" evidence="12">
    <location>
        <begin position="146"/>
        <end position="155"/>
    </location>
    <ligand>
        <name>FMN</name>
        <dbReference type="ChEBI" id="CHEBI:58210"/>
    </ligand>
</feature>
<dbReference type="InterPro" id="IPR001433">
    <property type="entry name" value="OxRdtase_FAD/NAD-bd"/>
</dbReference>
<evidence type="ECO:0000256" key="1">
    <source>
        <dbReference type="ARBA" id="ARBA00022448"/>
    </source>
</evidence>
<comment type="catalytic activity">
    <reaction evidence="10 11">
        <text>hydrogen sulfide + 3 NADP(+) + 3 H2O = sulfite + 3 NADPH + 4 H(+)</text>
        <dbReference type="Rhea" id="RHEA:13801"/>
        <dbReference type="ChEBI" id="CHEBI:15377"/>
        <dbReference type="ChEBI" id="CHEBI:15378"/>
        <dbReference type="ChEBI" id="CHEBI:17359"/>
        <dbReference type="ChEBI" id="CHEBI:29919"/>
        <dbReference type="ChEBI" id="CHEBI:57783"/>
        <dbReference type="ChEBI" id="CHEBI:58349"/>
        <dbReference type="EC" id="1.8.1.2"/>
    </reaction>
</comment>
<evidence type="ECO:0000256" key="9">
    <source>
        <dbReference type="ARBA" id="ARBA00023192"/>
    </source>
</evidence>
<dbReference type="GO" id="GO:0019344">
    <property type="term" value="P:cysteine biosynthetic process"/>
    <property type="evidence" value="ECO:0007669"/>
    <property type="project" value="UniProtKB-KW"/>
</dbReference>
<evidence type="ECO:0000256" key="4">
    <source>
        <dbReference type="ARBA" id="ARBA00022643"/>
    </source>
</evidence>
<keyword evidence="3 11" id="KW-0285">Flavoprotein</keyword>
<feature type="domain" description="FAD-binding FR-type" evidence="14">
    <location>
        <begin position="228"/>
        <end position="443"/>
    </location>
</feature>
<dbReference type="Gene3D" id="2.40.30.10">
    <property type="entry name" value="Translation factors"/>
    <property type="match status" value="1"/>
</dbReference>
<dbReference type="PRINTS" id="PR00369">
    <property type="entry name" value="FLAVODOXIN"/>
</dbReference>
<keyword evidence="2 11" id="KW-0028">Amino-acid biosynthesis</keyword>
<comment type="pathway">
    <text evidence="11">Sulfur metabolism; hydrogen sulfide biosynthesis; hydrogen sulfide from sulfite (NADPH route): step 1/1.</text>
</comment>
<keyword evidence="6 11" id="KW-0521">NADP</keyword>
<dbReference type="PIRSF" id="PIRSF000207">
    <property type="entry name" value="SiR-FP_CysJ"/>
    <property type="match status" value="1"/>
</dbReference>
<dbReference type="PROSITE" id="PS50902">
    <property type="entry name" value="FLAVODOXIN_LIKE"/>
    <property type="match status" value="1"/>
</dbReference>
<evidence type="ECO:0000256" key="11">
    <source>
        <dbReference type="PIRNR" id="PIRNR000207"/>
    </source>
</evidence>
<feature type="binding site" evidence="12">
    <location>
        <begin position="414"/>
        <end position="417"/>
    </location>
    <ligand>
        <name>FAD</name>
        <dbReference type="ChEBI" id="CHEBI:57692"/>
    </ligand>
</feature>
<proteinExistence type="predicted"/>
<evidence type="ECO:0000256" key="7">
    <source>
        <dbReference type="ARBA" id="ARBA00022982"/>
    </source>
</evidence>
<evidence type="ECO:0000256" key="10">
    <source>
        <dbReference type="ARBA" id="ARBA00052219"/>
    </source>
</evidence>
<dbReference type="SUPFAM" id="SSF52218">
    <property type="entry name" value="Flavoproteins"/>
    <property type="match status" value="1"/>
</dbReference>
<dbReference type="GO" id="GO:0070814">
    <property type="term" value="P:hydrogen sulfide biosynthetic process"/>
    <property type="evidence" value="ECO:0007669"/>
    <property type="project" value="UniProtKB-UniPathway"/>
</dbReference>
<dbReference type="Gene3D" id="3.40.50.360">
    <property type="match status" value="1"/>
</dbReference>
<dbReference type="AlphaFoldDB" id="A0A074VDC2"/>
<protein>
    <recommendedName>
        <fullName evidence="11">Sulfite reductase [NADPH] flavoprotein alpha-component</fullName>
        <shortName evidence="11">SiR-FP</shortName>
        <ecNumber evidence="11">1.8.1.2</ecNumber>
    </recommendedName>
</protein>
<feature type="binding site" evidence="12">
    <location>
        <position position="594"/>
    </location>
    <ligand>
        <name>FAD</name>
        <dbReference type="ChEBI" id="CHEBI:57692"/>
    </ligand>
</feature>
<feature type="binding site" evidence="12">
    <location>
        <begin position="520"/>
        <end position="524"/>
    </location>
    <ligand>
        <name>NADP(+)</name>
        <dbReference type="ChEBI" id="CHEBI:58349"/>
    </ligand>
</feature>
<feature type="domain" description="Flavodoxin-like" evidence="13">
    <location>
        <begin position="57"/>
        <end position="195"/>
    </location>
</feature>
<dbReference type="Proteomes" id="UP000027644">
    <property type="component" value="Unassembled WGS sequence"/>
</dbReference>
<dbReference type="SUPFAM" id="SSF63380">
    <property type="entry name" value="Riboflavin synthase domain-like"/>
    <property type="match status" value="1"/>
</dbReference>
<dbReference type="InterPro" id="IPR029039">
    <property type="entry name" value="Flavoprotein-like_sf"/>
</dbReference>
<comment type="function">
    <text evidence="11">Component of the sulfite reductase complex that catalyzes the 6-electron reduction of sulfite to sulfide. This is one of several activities required for the biosynthesis of L-cysteine from sulfate. The flavoprotein component catalyzes the electron flow from NADPH -&gt; FAD -&gt; FMN to the hemoprotein component.</text>
</comment>
<dbReference type="SUPFAM" id="SSF52343">
    <property type="entry name" value="Ferredoxin reductase-like, C-terminal NADP-linked domain"/>
    <property type="match status" value="1"/>
</dbReference>
<comment type="cofactor">
    <cofactor evidence="11 12">
        <name>FAD</name>
        <dbReference type="ChEBI" id="CHEBI:57692"/>
    </cofactor>
    <text evidence="11 12">Binds 1 FAD per subunit.</text>
</comment>
<feature type="binding site" evidence="12">
    <location>
        <begin position="110"/>
        <end position="113"/>
    </location>
    <ligand>
        <name>FMN</name>
        <dbReference type="ChEBI" id="CHEBI:58210"/>
    </ligand>
</feature>
<keyword evidence="8 11" id="KW-0560">Oxidoreductase</keyword>
<gene>
    <name evidence="15" type="ORF">SASC598J21_017540</name>
</gene>
<dbReference type="GO" id="GO:0005829">
    <property type="term" value="C:cytosol"/>
    <property type="evidence" value="ECO:0007669"/>
    <property type="project" value="TreeGrafter"/>
</dbReference>
<evidence type="ECO:0000256" key="8">
    <source>
        <dbReference type="ARBA" id="ARBA00023002"/>
    </source>
</evidence>
<evidence type="ECO:0000259" key="13">
    <source>
        <dbReference type="PROSITE" id="PS50902"/>
    </source>
</evidence>
<dbReference type="InterPro" id="IPR010199">
    <property type="entry name" value="CysJ"/>
</dbReference>
<dbReference type="Pfam" id="PF00175">
    <property type="entry name" value="NAD_binding_1"/>
    <property type="match status" value="1"/>
</dbReference>
<dbReference type="EMBL" id="AVQL01000450">
    <property type="protein sequence ID" value="KEQ00485.1"/>
    <property type="molecule type" value="Genomic_DNA"/>
</dbReference>
<reference evidence="15 16" key="1">
    <citation type="journal article" date="2014" name="PLoS Genet.">
        <title>Hidden diversity in honey bee gut symbionts detected by single-cell genomics.</title>
        <authorList>
            <person name="Engel P."/>
            <person name="Stepanauskas R."/>
            <person name="Moran N."/>
        </authorList>
    </citation>
    <scope>NUCLEOTIDE SEQUENCE [LARGE SCALE GENOMIC DNA]</scope>
    <source>
        <strain evidence="15 16">SCGC AB-598-J21</strain>
    </source>
</reference>
<comment type="subunit">
    <text evidence="11">Alpha(8)-beta(8). The alpha component is a flavoprotein, the beta component is a hemoprotein.</text>
</comment>
<evidence type="ECO:0000313" key="16">
    <source>
        <dbReference type="Proteomes" id="UP000027644"/>
    </source>
</evidence>
<dbReference type="EC" id="1.8.1.2" evidence="11"/>
<dbReference type="Gene3D" id="1.20.990.10">
    <property type="entry name" value="NADPH-cytochrome p450 Reductase, Chain A, domain 3"/>
    <property type="match status" value="1"/>
</dbReference>
<dbReference type="InterPro" id="IPR008254">
    <property type="entry name" value="Flavodoxin/NO_synth"/>
</dbReference>
<evidence type="ECO:0000256" key="3">
    <source>
        <dbReference type="ARBA" id="ARBA00022630"/>
    </source>
</evidence>
<sequence>MSIPISPELLQSLASLSPTQLAWLSGYAWANSQQQNTVSPAALPVSGVAEPVVARKVLVLSASQTGNARRVAESLQLKLEAAGINAVLMASGDYKIKQLSSEDILLLVTSTQGEGEPPEEALPLYKYLFGKKAPALNQLHFAVLGLGDSSYPQFCQCAKDFDNQLAHLGAQRLAERTDCDVDYQSSAAAWQDKIIALISELNNTNSASISNEVQQSVVAAQTAVFTKAAPFSATLSLRQRITTPEANKDVEHIEIDLTGSGIRYQPGDALGVFYQNAATLVEEILQHTQVDSDALVRLADGREISIGEALQNELDITQNTPALVQNYARQIQNAELDEIVADSIALKQFIATTPPVSVLAAYPHLIDAQALHDLFRPLTPRLYSIASSQDEVGEEVHLTVGVVRFIQLERQYTGGASGFLGERLPEGEAVRVFIEENHRFRLPEDGNTPIIMIGAGTGIAPFRAFMQQRDVNGDAGENWLFFGNQKFTDDFLYQAEWLQYRKSGLLTRYDFAWSRQENEKVYVQHKLRERAQDIWEWLQRGAHIYVCGDAGKMARDVEQALLDIVTEQGKLSYEDADEYLSELRQQQRYQRDVY</sequence>
<dbReference type="InterPro" id="IPR001094">
    <property type="entry name" value="Flavdoxin-like"/>
</dbReference>
<evidence type="ECO:0000256" key="2">
    <source>
        <dbReference type="ARBA" id="ARBA00022605"/>
    </source>
</evidence>
<evidence type="ECO:0000256" key="5">
    <source>
        <dbReference type="ARBA" id="ARBA00022827"/>
    </source>
</evidence>
<dbReference type="Gene3D" id="3.40.50.80">
    <property type="entry name" value="Nucleotide-binding domain of ferredoxin-NADP reductase (FNR) module"/>
    <property type="match status" value="1"/>
</dbReference>
<dbReference type="InterPro" id="IPR001709">
    <property type="entry name" value="Flavoprot_Pyr_Nucl_cyt_Rdtase"/>
</dbReference>
<dbReference type="InterPro" id="IPR017927">
    <property type="entry name" value="FAD-bd_FR_type"/>
</dbReference>
<feature type="binding site" evidence="12">
    <location>
        <begin position="399"/>
        <end position="401"/>
    </location>
    <ligand>
        <name>FAD</name>
        <dbReference type="ChEBI" id="CHEBI:57692"/>
    </ligand>
</feature>
<accession>A0A074VDC2</accession>
<feature type="binding site" evidence="12">
    <location>
        <position position="556"/>
    </location>
    <ligand>
        <name>NADP(+)</name>
        <dbReference type="ChEBI" id="CHEBI:58349"/>
    </ligand>
</feature>
<dbReference type="PANTHER" id="PTHR19384">
    <property type="entry name" value="NITRIC OXIDE SYNTHASE-RELATED"/>
    <property type="match status" value="1"/>
</dbReference>
<dbReference type="GO" id="GO:0050660">
    <property type="term" value="F:flavin adenine dinucleotide binding"/>
    <property type="evidence" value="ECO:0007669"/>
    <property type="project" value="InterPro"/>
</dbReference>
<keyword evidence="4 11" id="KW-0288">FMN</keyword>
<dbReference type="InterPro" id="IPR023173">
    <property type="entry name" value="NADPH_Cyt_P450_Rdtase_alpha"/>
</dbReference>
<feature type="binding site" evidence="12">
    <location>
        <position position="317"/>
    </location>
    <ligand>
        <name>FAD</name>
        <dbReference type="ChEBI" id="CHEBI:57692"/>
    </ligand>
</feature>
<dbReference type="PANTHER" id="PTHR19384:SF128">
    <property type="entry name" value="NADPH OXIDOREDUCTASE A"/>
    <property type="match status" value="1"/>
</dbReference>